<dbReference type="Pfam" id="PF08402">
    <property type="entry name" value="TOBE_2"/>
    <property type="match status" value="1"/>
</dbReference>
<evidence type="ECO:0000256" key="6">
    <source>
        <dbReference type="ARBA" id="ARBA00023136"/>
    </source>
</evidence>
<dbReference type="InterPro" id="IPR008995">
    <property type="entry name" value="Mo/tungstate-bd_C_term_dom"/>
</dbReference>
<dbReference type="InterPro" id="IPR050093">
    <property type="entry name" value="ABC_SmlMolc_Importer"/>
</dbReference>
<dbReference type="EMBL" id="JBHSML010000002">
    <property type="protein sequence ID" value="MFC5515190.1"/>
    <property type="molecule type" value="Genomic_DNA"/>
</dbReference>
<comment type="caution">
    <text evidence="9">The sequence shown here is derived from an EMBL/GenBank/DDBJ whole genome shotgun (WGS) entry which is preliminary data.</text>
</comment>
<sequence>MALAEPLLRLRGVTKRYDGGGLVVDALDLTVERGEFLTLLGPSGSGKTTTLMMIAGFEQANAGEILYEGRSIANLPPHKRDFGVVFQSYALFPHMSVAENVAFPLTLRGIARAEIDRRVARALDMIELGGLGARRPGQLSGGQQQRVALARALVFEPKLVLMDEPLGALDKRLREQMQLEIRRLHRELGLTVVYVTHDQTEAMVMSDRVAVFHLGRVQQLADPRTIHEQPANGFVARFIGETNAFDGRLTGTGDGRDVRIDGSAGLVLRGVAGQSAPRSAYVLVSIRPERISIGDGHGENRVVGRVRQAIYFGDHLGIEVAIDGGAMVRVNLGVRGVDHAPVPDSEIVLSWRAEHTLLLEPVI</sequence>
<evidence type="ECO:0000259" key="8">
    <source>
        <dbReference type="PROSITE" id="PS50893"/>
    </source>
</evidence>
<dbReference type="Proteomes" id="UP001596150">
    <property type="component" value="Unassembled WGS sequence"/>
</dbReference>
<keyword evidence="10" id="KW-1185">Reference proteome</keyword>
<keyword evidence="4 7" id="KW-0067">ATP-binding</keyword>
<evidence type="ECO:0000256" key="1">
    <source>
        <dbReference type="ARBA" id="ARBA00022448"/>
    </source>
</evidence>
<proteinExistence type="inferred from homology"/>
<organism evidence="9 10">
    <name type="scientific">Kaistia terrae</name>
    <dbReference type="NCBI Taxonomy" id="537017"/>
    <lineage>
        <taxon>Bacteria</taxon>
        <taxon>Pseudomonadati</taxon>
        <taxon>Pseudomonadota</taxon>
        <taxon>Alphaproteobacteria</taxon>
        <taxon>Hyphomicrobiales</taxon>
        <taxon>Kaistiaceae</taxon>
        <taxon>Kaistia</taxon>
    </lineage>
</organism>
<dbReference type="SUPFAM" id="SSF50331">
    <property type="entry name" value="MOP-like"/>
    <property type="match status" value="1"/>
</dbReference>
<dbReference type="InterPro" id="IPR003439">
    <property type="entry name" value="ABC_transporter-like_ATP-bd"/>
</dbReference>
<accession>A0ABW0PRN0</accession>
<keyword evidence="2 7" id="KW-1003">Cell membrane</keyword>
<dbReference type="InterPro" id="IPR017871">
    <property type="entry name" value="ABC_transporter-like_CS"/>
</dbReference>
<evidence type="ECO:0000256" key="3">
    <source>
        <dbReference type="ARBA" id="ARBA00022741"/>
    </source>
</evidence>
<dbReference type="InterPro" id="IPR005893">
    <property type="entry name" value="PotA-like"/>
</dbReference>
<dbReference type="NCBIfam" id="TIGR01187">
    <property type="entry name" value="potA"/>
    <property type="match status" value="1"/>
</dbReference>
<evidence type="ECO:0000256" key="2">
    <source>
        <dbReference type="ARBA" id="ARBA00022475"/>
    </source>
</evidence>
<reference evidence="10" key="1">
    <citation type="journal article" date="2019" name="Int. J. Syst. Evol. Microbiol.">
        <title>The Global Catalogue of Microorganisms (GCM) 10K type strain sequencing project: providing services to taxonomists for standard genome sequencing and annotation.</title>
        <authorList>
            <consortium name="The Broad Institute Genomics Platform"/>
            <consortium name="The Broad Institute Genome Sequencing Center for Infectious Disease"/>
            <person name="Wu L."/>
            <person name="Ma J."/>
        </authorList>
    </citation>
    <scope>NUCLEOTIDE SEQUENCE [LARGE SCALE GENOMIC DNA]</scope>
    <source>
        <strain evidence="10">KACC 12633</strain>
    </source>
</reference>
<keyword evidence="6 7" id="KW-0472">Membrane</keyword>
<comment type="function">
    <text evidence="7">Part of the ABC transporter complex PotABCD involved in spermidine/putrescine import. Responsible for energy coupling to the transport system.</text>
</comment>
<dbReference type="SUPFAM" id="SSF52540">
    <property type="entry name" value="P-loop containing nucleoside triphosphate hydrolases"/>
    <property type="match status" value="1"/>
</dbReference>
<name>A0ABW0PRN0_9HYPH</name>
<comment type="catalytic activity">
    <reaction evidence="7">
        <text>ATP + H2O + polyamine-[polyamine-binding protein]Side 1 = ADP + phosphate + polyamineSide 2 + [polyamine-binding protein]Side 1.</text>
        <dbReference type="EC" id="7.6.2.11"/>
    </reaction>
</comment>
<dbReference type="EC" id="7.6.2.11" evidence="7"/>
<dbReference type="RefSeq" id="WP_266343361.1">
    <property type="nucleotide sequence ID" value="NZ_JAPKNH010000002.1"/>
</dbReference>
<dbReference type="PROSITE" id="PS50893">
    <property type="entry name" value="ABC_TRANSPORTER_2"/>
    <property type="match status" value="1"/>
</dbReference>
<comment type="similarity">
    <text evidence="7">Belongs to the ABC transporter superfamily. Spermidine/putrescine importer (TC 3.A.1.11.1) family.</text>
</comment>
<evidence type="ECO:0000313" key="9">
    <source>
        <dbReference type="EMBL" id="MFC5515190.1"/>
    </source>
</evidence>
<evidence type="ECO:0000256" key="7">
    <source>
        <dbReference type="RuleBase" id="RU364083"/>
    </source>
</evidence>
<dbReference type="SMART" id="SM00382">
    <property type="entry name" value="AAA"/>
    <property type="match status" value="1"/>
</dbReference>
<evidence type="ECO:0000256" key="4">
    <source>
        <dbReference type="ARBA" id="ARBA00022840"/>
    </source>
</evidence>
<evidence type="ECO:0000256" key="5">
    <source>
        <dbReference type="ARBA" id="ARBA00022967"/>
    </source>
</evidence>
<evidence type="ECO:0000313" key="10">
    <source>
        <dbReference type="Proteomes" id="UP001596150"/>
    </source>
</evidence>
<gene>
    <name evidence="7" type="primary">potA</name>
    <name evidence="9" type="ORF">ACFPP9_05365</name>
</gene>
<dbReference type="PROSITE" id="PS00211">
    <property type="entry name" value="ABC_TRANSPORTER_1"/>
    <property type="match status" value="1"/>
</dbReference>
<dbReference type="PANTHER" id="PTHR42781:SF6">
    <property type="entry name" value="SPERMIDINE_PUTRESCINE IMPORT ATP-BINDING PROTEIN POTA"/>
    <property type="match status" value="1"/>
</dbReference>
<dbReference type="GO" id="GO:0005524">
    <property type="term" value="F:ATP binding"/>
    <property type="evidence" value="ECO:0007669"/>
    <property type="project" value="UniProtKB-KW"/>
</dbReference>
<dbReference type="Gene3D" id="3.40.50.300">
    <property type="entry name" value="P-loop containing nucleotide triphosphate hydrolases"/>
    <property type="match status" value="1"/>
</dbReference>
<dbReference type="InterPro" id="IPR027417">
    <property type="entry name" value="P-loop_NTPase"/>
</dbReference>
<dbReference type="InterPro" id="IPR013611">
    <property type="entry name" value="Transp-assoc_OB_typ2"/>
</dbReference>
<dbReference type="Pfam" id="PF00005">
    <property type="entry name" value="ABC_tran"/>
    <property type="match status" value="1"/>
</dbReference>
<dbReference type="Gene3D" id="2.40.50.100">
    <property type="match status" value="1"/>
</dbReference>
<dbReference type="PANTHER" id="PTHR42781">
    <property type="entry name" value="SPERMIDINE/PUTRESCINE IMPORT ATP-BINDING PROTEIN POTA"/>
    <property type="match status" value="1"/>
</dbReference>
<comment type="subunit">
    <text evidence="7">The complex is composed of two ATP-binding proteins (PotA), two transmembrane proteins (PotB and PotC) and a solute-binding protein (PotD).</text>
</comment>
<dbReference type="InterPro" id="IPR003593">
    <property type="entry name" value="AAA+_ATPase"/>
</dbReference>
<keyword evidence="1 7" id="KW-0813">Transport</keyword>
<keyword evidence="5 7" id="KW-1278">Translocase</keyword>
<keyword evidence="3 7" id="KW-0547">Nucleotide-binding</keyword>
<feature type="domain" description="ABC transporter" evidence="8">
    <location>
        <begin position="8"/>
        <end position="239"/>
    </location>
</feature>
<protein>
    <recommendedName>
        <fullName evidence="7">Spermidine/putrescine import ATP-binding protein PotA</fullName>
        <ecNumber evidence="7">7.6.2.11</ecNumber>
    </recommendedName>
</protein>